<evidence type="ECO:0000256" key="5">
    <source>
        <dbReference type="ARBA" id="ARBA00023002"/>
    </source>
</evidence>
<keyword evidence="3" id="KW-0479">Metal-binding</keyword>
<dbReference type="EMBL" id="JACBZY010000001">
    <property type="protein sequence ID" value="NYG98389.1"/>
    <property type="molecule type" value="Genomic_DNA"/>
</dbReference>
<evidence type="ECO:0000313" key="9">
    <source>
        <dbReference type="Proteomes" id="UP000553888"/>
    </source>
</evidence>
<dbReference type="PANTHER" id="PTHR43161:SF9">
    <property type="entry name" value="SORBITOL DEHYDROGENASE"/>
    <property type="match status" value="1"/>
</dbReference>
<dbReference type="GO" id="GO:0016491">
    <property type="term" value="F:oxidoreductase activity"/>
    <property type="evidence" value="ECO:0007669"/>
    <property type="project" value="UniProtKB-KW"/>
</dbReference>
<gene>
    <name evidence="8" type="ORF">BJ979_001015</name>
</gene>
<keyword evidence="9" id="KW-1185">Reference proteome</keyword>
<name>A0A852YKX7_9MICO</name>
<dbReference type="SUPFAM" id="SSF51735">
    <property type="entry name" value="NAD(P)-binding Rossmann-fold domains"/>
    <property type="match status" value="1"/>
</dbReference>
<evidence type="ECO:0000256" key="2">
    <source>
        <dbReference type="ARBA" id="ARBA00008072"/>
    </source>
</evidence>
<dbReference type="InterPro" id="IPR013154">
    <property type="entry name" value="ADH-like_N"/>
</dbReference>
<evidence type="ECO:0000256" key="4">
    <source>
        <dbReference type="ARBA" id="ARBA00022833"/>
    </source>
</evidence>
<dbReference type="PANTHER" id="PTHR43161">
    <property type="entry name" value="SORBITOL DEHYDROGENASE"/>
    <property type="match status" value="1"/>
</dbReference>
<accession>A0A852YKX7</accession>
<dbReference type="Proteomes" id="UP000553888">
    <property type="component" value="Unassembled WGS sequence"/>
</dbReference>
<evidence type="ECO:0000313" key="8">
    <source>
        <dbReference type="EMBL" id="NYG98389.1"/>
    </source>
</evidence>
<sequence>MRVTYGGICGSDLHYWRDGAVGSAVLRAPMVLGHEVVGTVIESAADLSGPPVGASVAVHPATPGADIDPPGRENLSRGGTYLGSAMDFPHTDGGFVHHLVVPTRMLRVVPAGLDHRRAVLAEPAAVAWHAVRQAGDVRGRSVAVVGGGPIGALSAAVARRDGASAVRVLDLFSRPVEAARELGADGVLVSDEQSVAQIEADVVIESSGSPAGLALAIRIARRAGRVIMVGLLPAGDQPVPIAAATRKELQLVGSFRFTEEMDEVVQALADGSLDVTGVVTHVVDASDAVSAFETASDARRSGKVLLSFGPTIPEDSDRR</sequence>
<keyword evidence="4" id="KW-0862">Zinc</keyword>
<dbReference type="InterPro" id="IPR011032">
    <property type="entry name" value="GroES-like_sf"/>
</dbReference>
<dbReference type="Gene3D" id="3.40.50.720">
    <property type="entry name" value="NAD(P)-binding Rossmann-like Domain"/>
    <property type="match status" value="1"/>
</dbReference>
<evidence type="ECO:0000259" key="7">
    <source>
        <dbReference type="Pfam" id="PF08240"/>
    </source>
</evidence>
<protein>
    <submittedName>
        <fullName evidence="8">2-desacetyl-2-hydroxyethyl bacteriochlorophyllide A dehydrogenase</fullName>
    </submittedName>
</protein>
<comment type="caution">
    <text evidence="8">The sequence shown here is derived from an EMBL/GenBank/DDBJ whole genome shotgun (WGS) entry which is preliminary data.</text>
</comment>
<comment type="cofactor">
    <cofactor evidence="1">
        <name>Zn(2+)</name>
        <dbReference type="ChEBI" id="CHEBI:29105"/>
    </cofactor>
</comment>
<evidence type="ECO:0000256" key="3">
    <source>
        <dbReference type="ARBA" id="ARBA00022723"/>
    </source>
</evidence>
<dbReference type="SUPFAM" id="SSF50129">
    <property type="entry name" value="GroES-like"/>
    <property type="match status" value="1"/>
</dbReference>
<comment type="similarity">
    <text evidence="2">Belongs to the zinc-containing alcohol dehydrogenase family.</text>
</comment>
<organism evidence="8 9">
    <name type="scientific">Schumannella luteola</name>
    <dbReference type="NCBI Taxonomy" id="472059"/>
    <lineage>
        <taxon>Bacteria</taxon>
        <taxon>Bacillati</taxon>
        <taxon>Actinomycetota</taxon>
        <taxon>Actinomycetes</taxon>
        <taxon>Micrococcales</taxon>
        <taxon>Microbacteriaceae</taxon>
        <taxon>Schumannella</taxon>
    </lineage>
</organism>
<dbReference type="AlphaFoldDB" id="A0A852YKX7"/>
<reference evidence="8 9" key="1">
    <citation type="submission" date="2020-07" db="EMBL/GenBank/DDBJ databases">
        <title>Sequencing the genomes of 1000 actinobacteria strains.</title>
        <authorList>
            <person name="Klenk H.-P."/>
        </authorList>
    </citation>
    <scope>NUCLEOTIDE SEQUENCE [LARGE SCALE GENOMIC DNA]</scope>
    <source>
        <strain evidence="8 9">DSM 23141</strain>
    </source>
</reference>
<evidence type="ECO:0000256" key="1">
    <source>
        <dbReference type="ARBA" id="ARBA00001947"/>
    </source>
</evidence>
<dbReference type="InterPro" id="IPR013149">
    <property type="entry name" value="ADH-like_C"/>
</dbReference>
<dbReference type="Pfam" id="PF08240">
    <property type="entry name" value="ADH_N"/>
    <property type="match status" value="1"/>
</dbReference>
<keyword evidence="5" id="KW-0560">Oxidoreductase</keyword>
<evidence type="ECO:0000259" key="6">
    <source>
        <dbReference type="Pfam" id="PF00107"/>
    </source>
</evidence>
<dbReference type="GO" id="GO:0046872">
    <property type="term" value="F:metal ion binding"/>
    <property type="evidence" value="ECO:0007669"/>
    <property type="project" value="UniProtKB-KW"/>
</dbReference>
<proteinExistence type="inferred from homology"/>
<dbReference type="InterPro" id="IPR036291">
    <property type="entry name" value="NAD(P)-bd_dom_sf"/>
</dbReference>
<feature type="domain" description="Alcohol dehydrogenase-like C-terminal" evidence="6">
    <location>
        <begin position="149"/>
        <end position="269"/>
    </location>
</feature>
<dbReference type="Pfam" id="PF00107">
    <property type="entry name" value="ADH_zinc_N"/>
    <property type="match status" value="1"/>
</dbReference>
<feature type="domain" description="Alcohol dehydrogenase-like N-terminal" evidence="7">
    <location>
        <begin position="2"/>
        <end position="110"/>
    </location>
</feature>
<dbReference type="Gene3D" id="3.90.180.10">
    <property type="entry name" value="Medium-chain alcohol dehydrogenases, catalytic domain"/>
    <property type="match status" value="1"/>
</dbReference>